<accession>A0A410X4B8</accession>
<evidence type="ECO:0000313" key="3">
    <source>
        <dbReference type="Proteomes" id="UP000288943"/>
    </source>
</evidence>
<dbReference type="KEGG" id="pchi:PC41400_28715"/>
<keyword evidence="4" id="KW-1185">Reference proteome</keyword>
<gene>
    <name evidence="1" type="ORF">M5X16_19945</name>
    <name evidence="2" type="ORF">PC41400_28715</name>
</gene>
<dbReference type="GeneID" id="95378778"/>
<name>A0A410X4B8_9BACL</name>
<dbReference type="Proteomes" id="UP001527202">
    <property type="component" value="Unassembled WGS sequence"/>
</dbReference>
<evidence type="ECO:0000313" key="1">
    <source>
        <dbReference type="EMBL" id="MCY9598030.1"/>
    </source>
</evidence>
<protein>
    <recommendedName>
        <fullName evidence="5">DUF2154 domain-containing protein</fullName>
    </recommendedName>
</protein>
<evidence type="ECO:0000313" key="2">
    <source>
        <dbReference type="EMBL" id="QAV21441.1"/>
    </source>
</evidence>
<proteinExistence type="predicted"/>
<sequence>MIRTDRSGTDFKAVPSAGLKFLELDMPVLGNLHLHFDAGEEAYVKLSGEYHLFPAYTAREGDRLVLKGRNLPAYLRHGQKERLRIDIHLPEDTAVDLTFLAGVVSLNGGYGPLSVKGFSGEVSGYTGSDRVRVRLRCGDVSLAGLPGEADIRIGLGSSTLRWSRLLGTERVGVRCAFGGVELLVPPEWAQKEEQGGFFKKKRLHAPPGSSVSASVWFGGLDVGSSRGFTAP</sequence>
<reference evidence="2 3" key="1">
    <citation type="submission" date="2018-01" db="EMBL/GenBank/DDBJ databases">
        <title>The whole genome sequencing and assembly of Paenibacillus chitinolyticus KCCM 41400 strain.</title>
        <authorList>
            <person name="Kim J.-Y."/>
            <person name="Park M.-K."/>
            <person name="Lee Y.-J."/>
            <person name="Yi H."/>
            <person name="Bahn Y.-S."/>
            <person name="Kim J.F."/>
            <person name="Lee D.-W."/>
        </authorList>
    </citation>
    <scope>NUCLEOTIDE SEQUENCE [LARGE SCALE GENOMIC DNA]</scope>
    <source>
        <strain evidence="2 3">KCCM 41400</strain>
    </source>
</reference>
<dbReference type="RefSeq" id="WP_042234393.1">
    <property type="nucleotide sequence ID" value="NZ_CP026520.1"/>
</dbReference>
<evidence type="ECO:0008006" key="5">
    <source>
        <dbReference type="Google" id="ProtNLM"/>
    </source>
</evidence>
<evidence type="ECO:0000313" key="4">
    <source>
        <dbReference type="Proteomes" id="UP001527202"/>
    </source>
</evidence>
<dbReference type="EMBL" id="JAMDMJ010000027">
    <property type="protein sequence ID" value="MCY9598030.1"/>
    <property type="molecule type" value="Genomic_DNA"/>
</dbReference>
<dbReference type="OrthoDB" id="2641653at2"/>
<dbReference type="EMBL" id="CP026520">
    <property type="protein sequence ID" value="QAV21441.1"/>
    <property type="molecule type" value="Genomic_DNA"/>
</dbReference>
<dbReference type="AlphaFoldDB" id="A0A410X4B8"/>
<reference evidence="1 4" key="2">
    <citation type="submission" date="2022-05" db="EMBL/GenBank/DDBJ databases">
        <title>Genome Sequencing of Bee-Associated Microbes.</title>
        <authorList>
            <person name="Dunlap C."/>
        </authorList>
    </citation>
    <scope>NUCLEOTIDE SEQUENCE [LARGE SCALE GENOMIC DNA]</scope>
    <source>
        <strain evidence="1 4">NRRL B-23120</strain>
    </source>
</reference>
<dbReference type="Proteomes" id="UP000288943">
    <property type="component" value="Chromosome"/>
</dbReference>
<organism evidence="2 3">
    <name type="scientific">Paenibacillus chitinolyticus</name>
    <dbReference type="NCBI Taxonomy" id="79263"/>
    <lineage>
        <taxon>Bacteria</taxon>
        <taxon>Bacillati</taxon>
        <taxon>Bacillota</taxon>
        <taxon>Bacilli</taxon>
        <taxon>Bacillales</taxon>
        <taxon>Paenibacillaceae</taxon>
        <taxon>Paenibacillus</taxon>
    </lineage>
</organism>